<feature type="compositionally biased region" description="Pro residues" evidence="1">
    <location>
        <begin position="363"/>
        <end position="372"/>
    </location>
</feature>
<feature type="region of interest" description="Disordered" evidence="1">
    <location>
        <begin position="326"/>
        <end position="372"/>
    </location>
</feature>
<proteinExistence type="predicted"/>
<feature type="compositionally biased region" description="Low complexity" evidence="1">
    <location>
        <begin position="341"/>
        <end position="362"/>
    </location>
</feature>
<comment type="caution">
    <text evidence="2">The sequence shown here is derived from an EMBL/GenBank/DDBJ whole genome shotgun (WGS) entry which is preliminary data.</text>
</comment>
<sequence>MYESTGCGTQDVAAAGNHGNHGVLMQAWGHAGGREQHQKQQQEHQQYEHHRHNQRRHAPQILESSPPPTDTPSPEAGGRSSPTQTVEKLARRLSRQNLQLGQQSYAPVQTPESTSSLPNVLQIPKSREWTEPEAYTQPQQAFAHRPVYSRIAPWLLSVPDMNEPIEVDEAFAGEPSEDRPDSKRFRPWESAHLQGGYINSRPVDLSIQSMIATETTCSVRDEAPLVPTISPPSTSSELATRPEAASHLPVIEPELQYAMPRCDLEPDDAGDEEMGDVLKEELSPVESGILRAARGPGRIRKYTVDGVSLRYRLAVDAALRCGTVVRSRPRMRKRHKTRHGSVPSPAAVSAAPSPAISTLPSALPQPHPSPPP</sequence>
<reference evidence="2" key="2">
    <citation type="submission" date="2023-05" db="EMBL/GenBank/DDBJ databases">
        <authorList>
            <consortium name="Lawrence Berkeley National Laboratory"/>
            <person name="Steindorff A."/>
            <person name="Hensen N."/>
            <person name="Bonometti L."/>
            <person name="Westerberg I."/>
            <person name="Brannstrom I.O."/>
            <person name="Guillou S."/>
            <person name="Cros-Aarteil S."/>
            <person name="Calhoun S."/>
            <person name="Haridas S."/>
            <person name="Kuo A."/>
            <person name="Mondo S."/>
            <person name="Pangilinan J."/>
            <person name="Riley R."/>
            <person name="Labutti K."/>
            <person name="Andreopoulos B."/>
            <person name="Lipzen A."/>
            <person name="Chen C."/>
            <person name="Yanf M."/>
            <person name="Daum C."/>
            <person name="Ng V."/>
            <person name="Clum A."/>
            <person name="Ohm R."/>
            <person name="Martin F."/>
            <person name="Silar P."/>
            <person name="Natvig D."/>
            <person name="Lalanne C."/>
            <person name="Gautier V."/>
            <person name="Ament-Velasquez S.L."/>
            <person name="Kruys A."/>
            <person name="Hutchinson M.I."/>
            <person name="Powell A.J."/>
            <person name="Barry K."/>
            <person name="Miller A.N."/>
            <person name="Grigoriev I.V."/>
            <person name="Debuchy R."/>
            <person name="Gladieux P."/>
            <person name="Thoren M.H."/>
            <person name="Johannesson H."/>
        </authorList>
    </citation>
    <scope>NUCLEOTIDE SEQUENCE</scope>
    <source>
        <strain evidence="2">CBS 508.74</strain>
    </source>
</reference>
<feature type="compositionally biased region" description="Basic and acidic residues" evidence="1">
    <location>
        <begin position="32"/>
        <end position="48"/>
    </location>
</feature>
<feature type="compositionally biased region" description="Basic residues" evidence="1">
    <location>
        <begin position="327"/>
        <end position="339"/>
    </location>
</feature>
<protein>
    <submittedName>
        <fullName evidence="2">Uncharacterized protein</fullName>
    </submittedName>
</protein>
<accession>A0AAN6TGW0</accession>
<evidence type="ECO:0000256" key="1">
    <source>
        <dbReference type="SAM" id="MobiDB-lite"/>
    </source>
</evidence>
<dbReference type="RefSeq" id="XP_064671511.1">
    <property type="nucleotide sequence ID" value="XM_064817600.1"/>
</dbReference>
<gene>
    <name evidence="2" type="ORF">N656DRAFT_797138</name>
</gene>
<reference evidence="2" key="1">
    <citation type="journal article" date="2023" name="Mol. Phylogenet. Evol.">
        <title>Genome-scale phylogeny and comparative genomics of the fungal order Sordariales.</title>
        <authorList>
            <person name="Hensen N."/>
            <person name="Bonometti L."/>
            <person name="Westerberg I."/>
            <person name="Brannstrom I.O."/>
            <person name="Guillou S."/>
            <person name="Cros-Aarteil S."/>
            <person name="Calhoun S."/>
            <person name="Haridas S."/>
            <person name="Kuo A."/>
            <person name="Mondo S."/>
            <person name="Pangilinan J."/>
            <person name="Riley R."/>
            <person name="LaButti K."/>
            <person name="Andreopoulos B."/>
            <person name="Lipzen A."/>
            <person name="Chen C."/>
            <person name="Yan M."/>
            <person name="Daum C."/>
            <person name="Ng V."/>
            <person name="Clum A."/>
            <person name="Steindorff A."/>
            <person name="Ohm R.A."/>
            <person name="Martin F."/>
            <person name="Silar P."/>
            <person name="Natvig D.O."/>
            <person name="Lalanne C."/>
            <person name="Gautier V."/>
            <person name="Ament-Velasquez S.L."/>
            <person name="Kruys A."/>
            <person name="Hutchinson M.I."/>
            <person name="Powell A.J."/>
            <person name="Barry K."/>
            <person name="Miller A.N."/>
            <person name="Grigoriev I.V."/>
            <person name="Debuchy R."/>
            <person name="Gladieux P."/>
            <person name="Hiltunen Thoren M."/>
            <person name="Johannesson H."/>
        </authorList>
    </citation>
    <scope>NUCLEOTIDE SEQUENCE</scope>
    <source>
        <strain evidence="2">CBS 508.74</strain>
    </source>
</reference>
<dbReference type="Proteomes" id="UP001302812">
    <property type="component" value="Unassembled WGS sequence"/>
</dbReference>
<dbReference type="GeneID" id="89941725"/>
<dbReference type="EMBL" id="MU853338">
    <property type="protein sequence ID" value="KAK4113941.1"/>
    <property type="molecule type" value="Genomic_DNA"/>
</dbReference>
<feature type="compositionally biased region" description="Polar residues" evidence="1">
    <location>
        <begin position="95"/>
        <end position="119"/>
    </location>
</feature>
<feature type="region of interest" description="Disordered" evidence="1">
    <location>
        <begin position="23"/>
        <end position="119"/>
    </location>
</feature>
<organism evidence="2 3">
    <name type="scientific">Canariomyces notabilis</name>
    <dbReference type="NCBI Taxonomy" id="2074819"/>
    <lineage>
        <taxon>Eukaryota</taxon>
        <taxon>Fungi</taxon>
        <taxon>Dikarya</taxon>
        <taxon>Ascomycota</taxon>
        <taxon>Pezizomycotina</taxon>
        <taxon>Sordariomycetes</taxon>
        <taxon>Sordariomycetidae</taxon>
        <taxon>Sordariales</taxon>
        <taxon>Chaetomiaceae</taxon>
        <taxon>Canariomyces</taxon>
    </lineage>
</organism>
<name>A0AAN6TGW0_9PEZI</name>
<feature type="compositionally biased region" description="Basic residues" evidence="1">
    <location>
        <begin position="49"/>
        <end position="58"/>
    </location>
</feature>
<dbReference type="AlphaFoldDB" id="A0AAN6TGW0"/>
<evidence type="ECO:0000313" key="3">
    <source>
        <dbReference type="Proteomes" id="UP001302812"/>
    </source>
</evidence>
<evidence type="ECO:0000313" key="2">
    <source>
        <dbReference type="EMBL" id="KAK4113941.1"/>
    </source>
</evidence>
<keyword evidence="3" id="KW-1185">Reference proteome</keyword>